<evidence type="ECO:0000313" key="2">
    <source>
        <dbReference type="EMBL" id="AYV46968.1"/>
    </source>
</evidence>
<dbReference type="EMBL" id="CP026100">
    <property type="protein sequence ID" value="AYV46968.1"/>
    <property type="molecule type" value="Genomic_DNA"/>
</dbReference>
<name>A0ABN5QIV4_9CAUL</name>
<gene>
    <name evidence="2" type="ORF">C1707_12225</name>
</gene>
<accession>A0ABN5QIV4</accession>
<organism evidence="2 3">
    <name type="scientific">Caulobacter flavus</name>
    <dbReference type="NCBI Taxonomy" id="1679497"/>
    <lineage>
        <taxon>Bacteria</taxon>
        <taxon>Pseudomonadati</taxon>
        <taxon>Pseudomonadota</taxon>
        <taxon>Alphaproteobacteria</taxon>
        <taxon>Caulobacterales</taxon>
        <taxon>Caulobacteraceae</taxon>
        <taxon>Caulobacter</taxon>
    </lineage>
</organism>
<feature type="region of interest" description="Disordered" evidence="1">
    <location>
        <begin position="1"/>
        <end position="59"/>
    </location>
</feature>
<proteinExistence type="predicted"/>
<reference evidence="2 3" key="1">
    <citation type="submission" date="2018-01" db="EMBL/GenBank/DDBJ databases">
        <title>Complete genome sequence of Caulobacter flavus RHGG3.</title>
        <authorList>
            <person name="Yang E."/>
        </authorList>
    </citation>
    <scope>NUCLEOTIDE SEQUENCE [LARGE SCALE GENOMIC DNA]</scope>
    <source>
        <strain evidence="2 3">RHGG3</strain>
    </source>
</reference>
<protein>
    <submittedName>
        <fullName evidence="2">Uncharacterized protein</fullName>
    </submittedName>
</protein>
<keyword evidence="3" id="KW-1185">Reference proteome</keyword>
<feature type="compositionally biased region" description="Low complexity" evidence="1">
    <location>
        <begin position="46"/>
        <end position="59"/>
    </location>
</feature>
<evidence type="ECO:0000256" key="1">
    <source>
        <dbReference type="SAM" id="MobiDB-lite"/>
    </source>
</evidence>
<sequence>MALRGPLRPYGPPPPEGEDRFSRCSPSGGAVAERLRGSSPTKATSPALPAGPAGRRPTT</sequence>
<evidence type="ECO:0000313" key="3">
    <source>
        <dbReference type="Proteomes" id="UP000281192"/>
    </source>
</evidence>
<dbReference type="Proteomes" id="UP000281192">
    <property type="component" value="Chromosome"/>
</dbReference>